<organism evidence="3 4">
    <name type="scientific">Amphibalanus amphitrite</name>
    <name type="common">Striped barnacle</name>
    <name type="synonym">Balanus amphitrite</name>
    <dbReference type="NCBI Taxonomy" id="1232801"/>
    <lineage>
        <taxon>Eukaryota</taxon>
        <taxon>Metazoa</taxon>
        <taxon>Ecdysozoa</taxon>
        <taxon>Arthropoda</taxon>
        <taxon>Crustacea</taxon>
        <taxon>Multicrustacea</taxon>
        <taxon>Cirripedia</taxon>
        <taxon>Thoracica</taxon>
        <taxon>Thoracicalcarea</taxon>
        <taxon>Balanomorpha</taxon>
        <taxon>Balanoidea</taxon>
        <taxon>Balanidae</taxon>
        <taxon>Amphibalaninae</taxon>
        <taxon>Amphibalanus</taxon>
    </lineage>
</organism>
<reference evidence="3 4" key="1">
    <citation type="submission" date="2019-07" db="EMBL/GenBank/DDBJ databases">
        <title>Draft genome assembly of a fouling barnacle, Amphibalanus amphitrite (Darwin, 1854): The first reference genome for Thecostraca.</title>
        <authorList>
            <person name="Kim W."/>
        </authorList>
    </citation>
    <scope>NUCLEOTIDE SEQUENCE [LARGE SCALE GENOMIC DNA]</scope>
    <source>
        <strain evidence="3">SNU_AA5</strain>
        <tissue evidence="3">Soma without cirri and trophi</tissue>
    </source>
</reference>
<feature type="transmembrane region" description="Helical" evidence="2">
    <location>
        <begin position="144"/>
        <end position="167"/>
    </location>
</feature>
<proteinExistence type="predicted"/>
<evidence type="ECO:0000256" key="1">
    <source>
        <dbReference type="SAM" id="MobiDB-lite"/>
    </source>
</evidence>
<dbReference type="OrthoDB" id="6400895at2759"/>
<protein>
    <submittedName>
        <fullName evidence="3">Uncharacterized protein</fullName>
    </submittedName>
</protein>
<accession>A0A6A4WB66</accession>
<dbReference type="EMBL" id="VIIS01001223">
    <property type="protein sequence ID" value="KAF0300900.1"/>
    <property type="molecule type" value="Genomic_DNA"/>
</dbReference>
<name>A0A6A4WB66_AMPAM</name>
<keyword evidence="2" id="KW-0812">Transmembrane</keyword>
<feature type="compositionally biased region" description="Basic and acidic residues" evidence="1">
    <location>
        <begin position="226"/>
        <end position="236"/>
    </location>
</feature>
<feature type="compositionally biased region" description="Polar residues" evidence="1">
    <location>
        <begin position="261"/>
        <end position="272"/>
    </location>
</feature>
<gene>
    <name evidence="3" type="ORF">FJT64_026724</name>
</gene>
<evidence type="ECO:0000313" key="3">
    <source>
        <dbReference type="EMBL" id="KAF0300900.1"/>
    </source>
</evidence>
<keyword evidence="4" id="KW-1185">Reference proteome</keyword>
<evidence type="ECO:0000313" key="4">
    <source>
        <dbReference type="Proteomes" id="UP000440578"/>
    </source>
</evidence>
<comment type="caution">
    <text evidence="3">The sequence shown here is derived from an EMBL/GenBank/DDBJ whole genome shotgun (WGS) entry which is preliminary data.</text>
</comment>
<feature type="transmembrane region" description="Helical" evidence="2">
    <location>
        <begin position="119"/>
        <end position="138"/>
    </location>
</feature>
<sequence length="388" mass="42103">MAEERARQPQKHHPWSWHRVFLLFALTMTMILGFVVVGGSSAMMSECKEDDTRRSVYLSDIVRKCNTKRELLHQLMTAWQCDIPPDRLPADLAAASGDLARSCDSDLLTQLRHGGQGTLAAGVLLVVASGGGYGGAISGRSGPLALYIVVTVVTTVLELAAIGLLVYNKSQLDHLPKLMESLLAQPMTEQELVDVVILDGPGGILTAAGGILTAPGDVPTQATQPGREKGGGKGEELVPGGDAGEVDGKKNGTKVEVSEKVNMTTSSPLNETARQRRHTDADWEESGEDWDDRTDEVIFHWAPAATDCLLHPEEKNQTHCFTELENKLRRELDQSELVLELMMAPLVCAFLACLLQLTTICAAWHMITDQQSRRPRAQGAPGQLNTPV</sequence>
<feature type="transmembrane region" description="Helical" evidence="2">
    <location>
        <begin position="20"/>
        <end position="44"/>
    </location>
</feature>
<dbReference type="AlphaFoldDB" id="A0A6A4WB66"/>
<keyword evidence="2" id="KW-0472">Membrane</keyword>
<evidence type="ECO:0000256" key="2">
    <source>
        <dbReference type="SAM" id="Phobius"/>
    </source>
</evidence>
<feature type="transmembrane region" description="Helical" evidence="2">
    <location>
        <begin position="337"/>
        <end position="367"/>
    </location>
</feature>
<feature type="region of interest" description="Disordered" evidence="1">
    <location>
        <begin position="214"/>
        <end position="290"/>
    </location>
</feature>
<dbReference type="Proteomes" id="UP000440578">
    <property type="component" value="Unassembled WGS sequence"/>
</dbReference>
<keyword evidence="2" id="KW-1133">Transmembrane helix</keyword>